<keyword evidence="1" id="KW-0812">Transmembrane</keyword>
<evidence type="ECO:0000256" key="1">
    <source>
        <dbReference type="SAM" id="Phobius"/>
    </source>
</evidence>
<feature type="transmembrane region" description="Helical" evidence="1">
    <location>
        <begin position="15"/>
        <end position="35"/>
    </location>
</feature>
<dbReference type="Gene3D" id="6.10.110.10">
    <property type="match status" value="1"/>
</dbReference>
<gene>
    <name evidence="2" type="ORF">BD310DRAFT_942636</name>
</gene>
<name>A0A4Q9P971_9APHY</name>
<protein>
    <submittedName>
        <fullName evidence="2">Uncharacterized protein</fullName>
    </submittedName>
</protein>
<evidence type="ECO:0000313" key="3">
    <source>
        <dbReference type="Proteomes" id="UP000292082"/>
    </source>
</evidence>
<keyword evidence="1" id="KW-0472">Membrane</keyword>
<keyword evidence="3" id="KW-1185">Reference proteome</keyword>
<proteinExistence type="predicted"/>
<dbReference type="InterPro" id="IPR038213">
    <property type="entry name" value="IFI6/IFI27-like_sf"/>
</dbReference>
<dbReference type="AlphaFoldDB" id="A0A4Q9P971"/>
<dbReference type="Proteomes" id="UP000292082">
    <property type="component" value="Unassembled WGS sequence"/>
</dbReference>
<sequence>MSIAVACVAWLATKVVPVGLLAFVFGAGSLWLVGFRHGGIARGTLAAAIQSAIYKGRTTGVFSTFQSLGARLLRRMFFKFW</sequence>
<reference evidence="2 3" key="1">
    <citation type="submission" date="2019-01" db="EMBL/GenBank/DDBJ databases">
        <title>Draft genome sequences of three monokaryotic isolates of the white-rot basidiomycete fungus Dichomitus squalens.</title>
        <authorList>
            <consortium name="DOE Joint Genome Institute"/>
            <person name="Lopez S.C."/>
            <person name="Andreopoulos B."/>
            <person name="Pangilinan J."/>
            <person name="Lipzen A."/>
            <person name="Riley R."/>
            <person name="Ahrendt S."/>
            <person name="Ng V."/>
            <person name="Barry K."/>
            <person name="Daum C."/>
            <person name="Grigoriev I.V."/>
            <person name="Hilden K.S."/>
            <person name="Makela M.R."/>
            <person name="de Vries R.P."/>
        </authorList>
    </citation>
    <scope>NUCLEOTIDE SEQUENCE [LARGE SCALE GENOMIC DNA]</scope>
    <source>
        <strain evidence="2 3">CBS 464.89</strain>
    </source>
</reference>
<keyword evidence="1" id="KW-1133">Transmembrane helix</keyword>
<organism evidence="2 3">
    <name type="scientific">Dichomitus squalens</name>
    <dbReference type="NCBI Taxonomy" id="114155"/>
    <lineage>
        <taxon>Eukaryota</taxon>
        <taxon>Fungi</taxon>
        <taxon>Dikarya</taxon>
        <taxon>Basidiomycota</taxon>
        <taxon>Agaricomycotina</taxon>
        <taxon>Agaricomycetes</taxon>
        <taxon>Polyporales</taxon>
        <taxon>Polyporaceae</taxon>
        <taxon>Dichomitus</taxon>
    </lineage>
</organism>
<accession>A0A4Q9P971</accession>
<evidence type="ECO:0000313" key="2">
    <source>
        <dbReference type="EMBL" id="TBU51170.1"/>
    </source>
</evidence>
<dbReference type="EMBL" id="ML145373">
    <property type="protein sequence ID" value="TBU51170.1"/>
    <property type="molecule type" value="Genomic_DNA"/>
</dbReference>